<evidence type="ECO:0000313" key="2">
    <source>
        <dbReference type="EMBL" id="EPR65367.1"/>
    </source>
</evidence>
<dbReference type="EMBL" id="ATNM01000193">
    <property type="protein sequence ID" value="EPR65367.1"/>
    <property type="molecule type" value="Genomic_DNA"/>
</dbReference>
<sequence length="103" mass="11555">MKINKHIVSKYLAAYFTVLPILFGLLSYGHIHYTLNDREDAIEIVSSVDCSLCDVYESQTAVIFTALFQVIKLSNPPFYSVDAINLISISGHFNYLRGPPSII</sequence>
<keyword evidence="1" id="KW-0472">Membrane</keyword>
<proteinExistence type="predicted"/>
<dbReference type="AlphaFoldDB" id="S7V6Z5"/>
<evidence type="ECO:0000313" key="3">
    <source>
        <dbReference type="Proteomes" id="UP000014974"/>
    </source>
</evidence>
<reference evidence="2 3" key="1">
    <citation type="journal article" date="2013" name="Genome Announc.">
        <title>Draft Genome Sequence of Cyclobacterium qasimii Strain M12-11BT, Isolated from Arctic Marine Sediment.</title>
        <authorList>
            <person name="Shivaji S."/>
            <person name="Ara S."/>
            <person name="Singh A."/>
            <person name="Kumar Pinnaka A."/>
        </authorList>
    </citation>
    <scope>NUCLEOTIDE SEQUENCE [LARGE SCALE GENOMIC DNA]</scope>
    <source>
        <strain evidence="2 3">M12-11B</strain>
    </source>
</reference>
<feature type="transmembrane region" description="Helical" evidence="1">
    <location>
        <begin position="12"/>
        <end position="31"/>
    </location>
</feature>
<dbReference type="STRING" id="641524.ADICYQ_5576"/>
<accession>S7V6Z5</accession>
<dbReference type="Proteomes" id="UP000014974">
    <property type="component" value="Unassembled WGS sequence"/>
</dbReference>
<evidence type="ECO:0000256" key="1">
    <source>
        <dbReference type="SAM" id="Phobius"/>
    </source>
</evidence>
<organism evidence="2 3">
    <name type="scientific">Cyclobacterium qasimii M12-11B</name>
    <dbReference type="NCBI Taxonomy" id="641524"/>
    <lineage>
        <taxon>Bacteria</taxon>
        <taxon>Pseudomonadati</taxon>
        <taxon>Bacteroidota</taxon>
        <taxon>Cytophagia</taxon>
        <taxon>Cytophagales</taxon>
        <taxon>Cyclobacteriaceae</taxon>
        <taxon>Cyclobacterium</taxon>
    </lineage>
</organism>
<name>S7V6Z5_9BACT</name>
<comment type="caution">
    <text evidence="2">The sequence shown here is derived from an EMBL/GenBank/DDBJ whole genome shotgun (WGS) entry which is preliminary data.</text>
</comment>
<protein>
    <submittedName>
        <fullName evidence="2">Uncharacterized protein</fullName>
    </submittedName>
</protein>
<keyword evidence="1" id="KW-1133">Transmembrane helix</keyword>
<gene>
    <name evidence="2" type="ORF">ADICYQ_5576</name>
</gene>
<keyword evidence="1" id="KW-0812">Transmembrane</keyword>